<dbReference type="InterPro" id="IPR002035">
    <property type="entry name" value="VWF_A"/>
</dbReference>
<evidence type="ECO:0000313" key="4">
    <source>
        <dbReference type="EMBL" id="HIZ10033.1"/>
    </source>
</evidence>
<dbReference type="Pfam" id="PF07584">
    <property type="entry name" value="BatA"/>
    <property type="match status" value="1"/>
</dbReference>
<keyword evidence="1" id="KW-1133">Transmembrane helix</keyword>
<dbReference type="Proteomes" id="UP000824025">
    <property type="component" value="Unassembled WGS sequence"/>
</dbReference>
<feature type="domain" description="Aerotolerance regulator N-terminal" evidence="2">
    <location>
        <begin position="1"/>
        <end position="78"/>
    </location>
</feature>
<evidence type="ECO:0000313" key="5">
    <source>
        <dbReference type="Proteomes" id="UP000824025"/>
    </source>
</evidence>
<sequence>MTLLIPLGLLGLLSIAGLILIYIIKPNYQQKYISSTYVWALSLKLKKKRLPVSKLRNLLLILCQILFLVMCALALAQPAILTRAAITEREVIAIIDCSASMRASTDGQTRFQRAVNEVDALSGEVFNAGGYVSIFLASNVPSVIAQRATAESRGSVESSLESLRTEDSCSYGSADIDAAMALCEETISDNANAEIYLYTDTEYSYVPSGVTVVNVAEEGEWNAGILNAYTILEDNYYTLYVEVACYGQDREFDVQVSVQGVNAAESEEGVENNVSLETSVFCSGDQSILLVFRNQNAVSGGGQSENQQIIPVVGSDRFYSYKRIIITLPGLLDSFSLDNTFAVYGGENERVDILYYSPLPNNFFLGMIGSLSEYYRATKDVWDFHLTEIHGGGEPPITGYDIYIFEHEMPAQLPSDGIVILWDMDIAPEGTGITLGSIQRSPTADGIYLTRESNNPLLNNIMAGNIRVSRYTQLLSYDTENYEVLLSCDTSPVLLCRNDGANKVLIAPFSLHYSDLALRNDFVILFLNLIENWMPATVTSNAFSVYEEISLNSRGEELTVTNTLETNNSVTFDEFPATLTLNIPGTYRLTQRTDFGEDIIEEIYVKIPSSESNVWAADDTFRNPYLMGGEENYYDDLILYFAAAMVALLFIEWILQSRENL</sequence>
<evidence type="ECO:0000256" key="1">
    <source>
        <dbReference type="SAM" id="Phobius"/>
    </source>
</evidence>
<dbReference type="InterPro" id="IPR024163">
    <property type="entry name" value="Aerotolerance_reg_N"/>
</dbReference>
<dbReference type="AlphaFoldDB" id="A0A9D2IIX2"/>
<dbReference type="SUPFAM" id="SSF53300">
    <property type="entry name" value="vWA-like"/>
    <property type="match status" value="1"/>
</dbReference>
<evidence type="ECO:0000259" key="2">
    <source>
        <dbReference type="Pfam" id="PF07584"/>
    </source>
</evidence>
<dbReference type="InterPro" id="IPR036465">
    <property type="entry name" value="vWFA_dom_sf"/>
</dbReference>
<keyword evidence="1" id="KW-0812">Transmembrane</keyword>
<organism evidence="4 5">
    <name type="scientific">Candidatus Borkfalkia avicola</name>
    <dbReference type="NCBI Taxonomy" id="2838503"/>
    <lineage>
        <taxon>Bacteria</taxon>
        <taxon>Bacillati</taxon>
        <taxon>Bacillota</taxon>
        <taxon>Clostridia</taxon>
        <taxon>Christensenellales</taxon>
        <taxon>Christensenellaceae</taxon>
        <taxon>Candidatus Borkfalkia</taxon>
    </lineage>
</organism>
<feature type="domain" description="VWFA" evidence="3">
    <location>
        <begin position="91"/>
        <end position="201"/>
    </location>
</feature>
<reference evidence="4" key="1">
    <citation type="journal article" date="2021" name="PeerJ">
        <title>Extensive microbial diversity within the chicken gut microbiome revealed by metagenomics and culture.</title>
        <authorList>
            <person name="Gilroy R."/>
            <person name="Ravi A."/>
            <person name="Getino M."/>
            <person name="Pursley I."/>
            <person name="Horton D.L."/>
            <person name="Alikhan N.F."/>
            <person name="Baker D."/>
            <person name="Gharbi K."/>
            <person name="Hall N."/>
            <person name="Watson M."/>
            <person name="Adriaenssens E.M."/>
            <person name="Foster-Nyarko E."/>
            <person name="Jarju S."/>
            <person name="Secka A."/>
            <person name="Antonio M."/>
            <person name="Oren A."/>
            <person name="Chaudhuri R.R."/>
            <person name="La Ragione R."/>
            <person name="Hildebrand F."/>
            <person name="Pallen M.J."/>
        </authorList>
    </citation>
    <scope>NUCLEOTIDE SEQUENCE</scope>
    <source>
        <strain evidence="4">CHK192-19661</strain>
    </source>
</reference>
<protein>
    <submittedName>
        <fullName evidence="4">BatA and WFA domain-containing protein</fullName>
    </submittedName>
</protein>
<proteinExistence type="predicted"/>
<dbReference type="EMBL" id="DXCF01000031">
    <property type="protein sequence ID" value="HIZ10033.1"/>
    <property type="molecule type" value="Genomic_DNA"/>
</dbReference>
<accession>A0A9D2IIX2</accession>
<gene>
    <name evidence="4" type="ORF">H9726_06060</name>
</gene>
<comment type="caution">
    <text evidence="4">The sequence shown here is derived from an EMBL/GenBank/DDBJ whole genome shotgun (WGS) entry which is preliminary data.</text>
</comment>
<keyword evidence="1" id="KW-0472">Membrane</keyword>
<name>A0A9D2IIX2_9FIRM</name>
<feature type="transmembrane region" description="Helical" evidence="1">
    <location>
        <begin position="6"/>
        <end position="24"/>
    </location>
</feature>
<evidence type="ECO:0000259" key="3">
    <source>
        <dbReference type="Pfam" id="PF13519"/>
    </source>
</evidence>
<dbReference type="PANTHER" id="PTHR37464">
    <property type="entry name" value="BLL2463 PROTEIN"/>
    <property type="match status" value="1"/>
</dbReference>
<dbReference type="PANTHER" id="PTHR37464:SF1">
    <property type="entry name" value="BLL2463 PROTEIN"/>
    <property type="match status" value="1"/>
</dbReference>
<feature type="transmembrane region" description="Helical" evidence="1">
    <location>
        <begin position="55"/>
        <end position="76"/>
    </location>
</feature>
<reference evidence="4" key="2">
    <citation type="submission" date="2021-04" db="EMBL/GenBank/DDBJ databases">
        <authorList>
            <person name="Gilroy R."/>
        </authorList>
    </citation>
    <scope>NUCLEOTIDE SEQUENCE</scope>
    <source>
        <strain evidence="4">CHK192-19661</strain>
    </source>
</reference>
<dbReference type="Pfam" id="PF13519">
    <property type="entry name" value="VWA_2"/>
    <property type="match status" value="1"/>
</dbReference>
<feature type="transmembrane region" description="Helical" evidence="1">
    <location>
        <begin position="637"/>
        <end position="655"/>
    </location>
</feature>
<dbReference type="Gene3D" id="3.40.50.410">
    <property type="entry name" value="von Willebrand factor, type A domain"/>
    <property type="match status" value="1"/>
</dbReference>